<dbReference type="SUPFAM" id="SSF52768">
    <property type="entry name" value="Arginase/deacetylase"/>
    <property type="match status" value="1"/>
</dbReference>
<dbReference type="InterPro" id="IPR053244">
    <property type="entry name" value="HDAC_HD_type_1"/>
</dbReference>
<dbReference type="GO" id="GO:0010468">
    <property type="term" value="P:regulation of gene expression"/>
    <property type="evidence" value="ECO:0007669"/>
    <property type="project" value="UniProtKB-ARBA"/>
</dbReference>
<dbReference type="PANTHER" id="PTHR47558:SF1">
    <property type="entry name" value="HISTONE DEACETYLASE HOS3"/>
    <property type="match status" value="1"/>
</dbReference>
<feature type="region of interest" description="Disordered" evidence="1">
    <location>
        <begin position="468"/>
        <end position="496"/>
    </location>
</feature>
<feature type="compositionally biased region" description="Pro residues" evidence="1">
    <location>
        <begin position="291"/>
        <end position="307"/>
    </location>
</feature>
<dbReference type="PANTHER" id="PTHR47558">
    <property type="entry name" value="HISTONE DEACETYLASE HOS3"/>
    <property type="match status" value="1"/>
</dbReference>
<feature type="compositionally biased region" description="Gly residues" evidence="1">
    <location>
        <begin position="884"/>
        <end position="895"/>
    </location>
</feature>
<feature type="region of interest" description="Disordered" evidence="1">
    <location>
        <begin position="369"/>
        <end position="389"/>
    </location>
</feature>
<feature type="compositionally biased region" description="Basic and acidic residues" evidence="1">
    <location>
        <begin position="765"/>
        <end position="780"/>
    </location>
</feature>
<feature type="compositionally biased region" description="Pro residues" evidence="1">
    <location>
        <begin position="70"/>
        <end position="82"/>
    </location>
</feature>
<feature type="compositionally biased region" description="Basic and acidic residues" evidence="1">
    <location>
        <begin position="487"/>
        <end position="496"/>
    </location>
</feature>
<accession>A0A0D6EFZ6</accession>
<feature type="domain" description="Histone deacetylase" evidence="2">
    <location>
        <begin position="337"/>
        <end position="651"/>
    </location>
</feature>
<dbReference type="InterPro" id="IPR023801">
    <property type="entry name" value="His_deacetylse_dom"/>
</dbReference>
<dbReference type="Proteomes" id="UP000243876">
    <property type="component" value="Unassembled WGS sequence"/>
</dbReference>
<evidence type="ECO:0000256" key="1">
    <source>
        <dbReference type="SAM" id="MobiDB-lite"/>
    </source>
</evidence>
<gene>
    <name evidence="3" type="primary">SPOSA6832_00155</name>
</gene>
<feature type="compositionally biased region" description="Gly residues" evidence="1">
    <location>
        <begin position="795"/>
        <end position="805"/>
    </location>
</feature>
<reference evidence="4" key="1">
    <citation type="submission" date="2015-02" db="EMBL/GenBank/DDBJ databases">
        <authorList>
            <person name="Gon?alves P."/>
        </authorList>
    </citation>
    <scope>NUCLEOTIDE SEQUENCE [LARGE SCALE GENOMIC DNA]</scope>
</reference>
<keyword evidence="4" id="KW-1185">Reference proteome</keyword>
<sequence length="895" mass="93751">MVDRVKGLLVNTQVGILRSSCLDPFSRFCKMDRASPAQSPPTDDSYQTAIDPSHELDLTNSLLSLSLTQPTPPQPPCPPLPPAQSSEPPEHPSASPSASLPQPTASSPPTSSQSSRTFVLLQPACTQHRYVRDHHDLSTIVERPERIRAVKTGVAAAWARLERRGSSGGKRWEKPSAREEGEALGDLMSSLSLGGVPDGDRTGKGGKANEVRGGPFDILVSHAQMSVDARALRMVHGKPNYAPGEEEVLAARSAEEDPPVVVTSTSTSTSTPSRQQSARSTRSPSPSKPSSSPPGGPAPPPPAPPAWPHQLTSLIRASPSALSTPPSFSEIPSHLPQGDLYLCEESGEAIFGALGAVCEGVDRVVAGSGSKAVNDTGETEEGGSRGGEEERYARGFVAIRPPGHHCGESSPQGFCFVNNVCVAAAHAHLKHGINRVIILDIDLHHGNGTQDIVWRLNAEAHRLLSAYEAAHSKSSSPRKGMSKKQQPGKEDEERPRPLQIMYGSLHDIWSYPCESADPALVAAASLALSGGHGQFISNVHLESYEGEEDFYERVYGGYKDGLLGRAKDFVRKTGAGPAETLVMVSAGFDASPYELPSMSRHAHHVPTSFYRRFLRDVCAFAASHSEGKVLCVLEGGYSDRALASGAAGLMEGLVGAAVEEEEEEGRGDPHEKEEQVEEGRWDEGEMKKLEKACSVVKKPKRGPGFVTRGNFSGGGGAGLAVPTLVGAGPDSTAEPWLARAVEVFSWIEDGEVRLGLGLAPTTTTRAKEQPRLAPRQLRERKARVDYAELAGNGLGLGGTGAGAGSETGTPTPSPGRGRGAAAAAGGAGAGAGRKTALASAGASASQDRTLPAAPVVPAAAPTSTSTSSSAGRDKPAVKFVWKQGGFGGGGGEPRI</sequence>
<feature type="region of interest" description="Disordered" evidence="1">
    <location>
        <begin position="192"/>
        <end position="212"/>
    </location>
</feature>
<organism evidence="3 4">
    <name type="scientific">Sporidiobolus salmonicolor</name>
    <name type="common">Yeast-like fungus</name>
    <name type="synonym">Sporobolomyces salmonicolor</name>
    <dbReference type="NCBI Taxonomy" id="5005"/>
    <lineage>
        <taxon>Eukaryota</taxon>
        <taxon>Fungi</taxon>
        <taxon>Dikarya</taxon>
        <taxon>Basidiomycota</taxon>
        <taxon>Pucciniomycotina</taxon>
        <taxon>Microbotryomycetes</taxon>
        <taxon>Sporidiobolales</taxon>
        <taxon>Sporidiobolaceae</taxon>
        <taxon>Sporobolomyces</taxon>
    </lineage>
</organism>
<feature type="compositionally biased region" description="Basic and acidic residues" evidence="1">
    <location>
        <begin position="666"/>
        <end position="679"/>
    </location>
</feature>
<dbReference type="EMBL" id="CENE01000001">
    <property type="protein sequence ID" value="CEQ38688.1"/>
    <property type="molecule type" value="Genomic_DNA"/>
</dbReference>
<dbReference type="InterPro" id="IPR023696">
    <property type="entry name" value="Ureohydrolase_dom_sf"/>
</dbReference>
<dbReference type="InterPro" id="IPR037138">
    <property type="entry name" value="His_deacetylse_dom_sf"/>
</dbReference>
<feature type="region of interest" description="Disordered" evidence="1">
    <location>
        <begin position="65"/>
        <end position="116"/>
    </location>
</feature>
<dbReference type="OrthoDB" id="5232919at2759"/>
<feature type="region of interest" description="Disordered" evidence="1">
    <location>
        <begin position="659"/>
        <end position="679"/>
    </location>
</feature>
<feature type="compositionally biased region" description="Basic and acidic residues" evidence="1">
    <location>
        <begin position="198"/>
        <end position="210"/>
    </location>
</feature>
<evidence type="ECO:0000259" key="2">
    <source>
        <dbReference type="Pfam" id="PF00850"/>
    </source>
</evidence>
<dbReference type="InterPro" id="IPR000286">
    <property type="entry name" value="HDACs"/>
</dbReference>
<evidence type="ECO:0000313" key="3">
    <source>
        <dbReference type="EMBL" id="CEQ38688.1"/>
    </source>
</evidence>
<dbReference type="AlphaFoldDB" id="A0A0D6EFZ6"/>
<dbReference type="Pfam" id="PF00850">
    <property type="entry name" value="Hist_deacetyl"/>
    <property type="match status" value="1"/>
</dbReference>
<feature type="region of interest" description="Disordered" evidence="1">
    <location>
        <begin position="795"/>
        <end position="895"/>
    </location>
</feature>
<feature type="compositionally biased region" description="Low complexity" evidence="1">
    <location>
        <begin position="259"/>
        <end position="290"/>
    </location>
</feature>
<feature type="region of interest" description="Disordered" evidence="1">
    <location>
        <begin position="761"/>
        <end position="780"/>
    </location>
</feature>
<proteinExistence type="predicted"/>
<feature type="compositionally biased region" description="Low complexity" evidence="1">
    <location>
        <begin position="83"/>
        <end position="115"/>
    </location>
</feature>
<evidence type="ECO:0000313" key="4">
    <source>
        <dbReference type="Proteomes" id="UP000243876"/>
    </source>
</evidence>
<dbReference type="GO" id="GO:0004407">
    <property type="term" value="F:histone deacetylase activity"/>
    <property type="evidence" value="ECO:0007669"/>
    <property type="project" value="TreeGrafter"/>
</dbReference>
<dbReference type="GO" id="GO:0005634">
    <property type="term" value="C:nucleus"/>
    <property type="evidence" value="ECO:0007669"/>
    <property type="project" value="TreeGrafter"/>
</dbReference>
<protein>
    <submittedName>
        <fullName evidence="3">SPOSA6832_00155-mRNA-1:cds</fullName>
    </submittedName>
</protein>
<name>A0A0D6EFZ6_SPOSA</name>
<dbReference type="Gene3D" id="3.40.800.20">
    <property type="entry name" value="Histone deacetylase domain"/>
    <property type="match status" value="1"/>
</dbReference>
<feature type="region of interest" description="Disordered" evidence="1">
    <location>
        <begin position="251"/>
        <end position="309"/>
    </location>
</feature>
<feature type="compositionally biased region" description="Low complexity" evidence="1">
    <location>
        <begin position="851"/>
        <end position="870"/>
    </location>
</feature>
<dbReference type="PRINTS" id="PR01270">
    <property type="entry name" value="HDASUPER"/>
</dbReference>